<evidence type="ECO:0000313" key="3">
    <source>
        <dbReference type="Proteomes" id="UP000292445"/>
    </source>
</evidence>
<dbReference type="Pfam" id="PF00085">
    <property type="entry name" value="Thioredoxin"/>
    <property type="match status" value="1"/>
</dbReference>
<dbReference type="Proteomes" id="UP000292445">
    <property type="component" value="Unassembled WGS sequence"/>
</dbReference>
<dbReference type="OrthoDB" id="215495at2"/>
<protein>
    <submittedName>
        <fullName evidence="2">Thioredoxin 1</fullName>
    </submittedName>
</protein>
<dbReference type="SUPFAM" id="SSF52833">
    <property type="entry name" value="Thioredoxin-like"/>
    <property type="match status" value="1"/>
</dbReference>
<dbReference type="AlphaFoldDB" id="A0A4Q7NMC7"/>
<evidence type="ECO:0000313" key="2">
    <source>
        <dbReference type="EMBL" id="RZS86118.1"/>
    </source>
</evidence>
<dbReference type="Gene3D" id="3.40.30.10">
    <property type="entry name" value="Glutaredoxin"/>
    <property type="match status" value="1"/>
</dbReference>
<comment type="caution">
    <text evidence="2">The sequence shown here is derived from an EMBL/GenBank/DDBJ whole genome shotgun (WGS) entry which is preliminary data.</text>
</comment>
<proteinExistence type="predicted"/>
<dbReference type="InterPro" id="IPR013766">
    <property type="entry name" value="Thioredoxin_domain"/>
</dbReference>
<evidence type="ECO:0000259" key="1">
    <source>
        <dbReference type="PROSITE" id="PS51352"/>
    </source>
</evidence>
<gene>
    <name evidence="2" type="ORF">EV675_2152</name>
</gene>
<name>A0A4Q7NMC7_9BURK</name>
<dbReference type="CDD" id="cd02947">
    <property type="entry name" value="TRX_family"/>
    <property type="match status" value="1"/>
</dbReference>
<sequence length="110" mass="12040">MSMNTVYATREPARDEIDALGEPTVLEFGAPWCGHCLAAQPLIEAAFEGHARVRHLKVEDGKGRPLGRSFGVKLWPTLVFLDRGREVARLVRPGQAGQIREALALIDPPA</sequence>
<dbReference type="RefSeq" id="WP_130357238.1">
    <property type="nucleotide sequence ID" value="NZ_SGXC01000001.1"/>
</dbReference>
<organism evidence="2 3">
    <name type="scientific">Pigmentiphaga kullae</name>
    <dbReference type="NCBI Taxonomy" id="151784"/>
    <lineage>
        <taxon>Bacteria</taxon>
        <taxon>Pseudomonadati</taxon>
        <taxon>Pseudomonadota</taxon>
        <taxon>Betaproteobacteria</taxon>
        <taxon>Burkholderiales</taxon>
        <taxon>Alcaligenaceae</taxon>
        <taxon>Pigmentiphaga</taxon>
    </lineage>
</organism>
<dbReference type="EMBL" id="SGXC01000001">
    <property type="protein sequence ID" value="RZS86118.1"/>
    <property type="molecule type" value="Genomic_DNA"/>
</dbReference>
<feature type="domain" description="Thioredoxin" evidence="1">
    <location>
        <begin position="1"/>
        <end position="110"/>
    </location>
</feature>
<keyword evidence="3" id="KW-1185">Reference proteome</keyword>
<dbReference type="InterPro" id="IPR036249">
    <property type="entry name" value="Thioredoxin-like_sf"/>
</dbReference>
<reference evidence="2 3" key="1">
    <citation type="submission" date="2019-02" db="EMBL/GenBank/DDBJ databases">
        <title>Genomic Encyclopedia of Type Strains, Phase IV (KMG-IV): sequencing the most valuable type-strain genomes for metagenomic binning, comparative biology and taxonomic classification.</title>
        <authorList>
            <person name="Goeker M."/>
        </authorList>
    </citation>
    <scope>NUCLEOTIDE SEQUENCE [LARGE SCALE GENOMIC DNA]</scope>
    <source>
        <strain evidence="2 3">K24</strain>
    </source>
</reference>
<accession>A0A4Q7NMC7</accession>
<dbReference type="PROSITE" id="PS51352">
    <property type="entry name" value="THIOREDOXIN_2"/>
    <property type="match status" value="1"/>
</dbReference>